<organism evidence="2 3">
    <name type="scientific">Stichopus japonicus</name>
    <name type="common">Sea cucumber</name>
    <dbReference type="NCBI Taxonomy" id="307972"/>
    <lineage>
        <taxon>Eukaryota</taxon>
        <taxon>Metazoa</taxon>
        <taxon>Echinodermata</taxon>
        <taxon>Eleutherozoa</taxon>
        <taxon>Echinozoa</taxon>
        <taxon>Holothuroidea</taxon>
        <taxon>Aspidochirotacea</taxon>
        <taxon>Aspidochirotida</taxon>
        <taxon>Stichopodidae</taxon>
        <taxon>Apostichopus</taxon>
    </lineage>
</organism>
<sequence>MLIKQRTGKGLLLYTSQHYGFDVSGESPPSDKPQKTKIFRDNGMLYLILHDLSREFIRDLLEVEQIPLNEHQQKLIEDKIKGFYRRIIDHPALTNDRVIFAPKHPDFQHLIPDDSRELSYPSDRLVSTLQNEQHSCPEPLRDLSKEDDDSYVTTSYPSLASYT</sequence>
<feature type="compositionally biased region" description="Polar residues" evidence="1">
    <location>
        <begin position="151"/>
        <end position="163"/>
    </location>
</feature>
<reference evidence="2 3" key="1">
    <citation type="journal article" date="2017" name="PLoS Biol.">
        <title>The sea cucumber genome provides insights into morphological evolution and visceral regeneration.</title>
        <authorList>
            <person name="Zhang X."/>
            <person name="Sun L."/>
            <person name="Yuan J."/>
            <person name="Sun Y."/>
            <person name="Gao Y."/>
            <person name="Zhang L."/>
            <person name="Li S."/>
            <person name="Dai H."/>
            <person name="Hamel J.F."/>
            <person name="Liu C."/>
            <person name="Yu Y."/>
            <person name="Liu S."/>
            <person name="Lin W."/>
            <person name="Guo K."/>
            <person name="Jin S."/>
            <person name="Xu P."/>
            <person name="Storey K.B."/>
            <person name="Huan P."/>
            <person name="Zhang T."/>
            <person name="Zhou Y."/>
            <person name="Zhang J."/>
            <person name="Lin C."/>
            <person name="Li X."/>
            <person name="Xing L."/>
            <person name="Huo D."/>
            <person name="Sun M."/>
            <person name="Wang L."/>
            <person name="Mercier A."/>
            <person name="Li F."/>
            <person name="Yang H."/>
            <person name="Xiang J."/>
        </authorList>
    </citation>
    <scope>NUCLEOTIDE SEQUENCE [LARGE SCALE GENOMIC DNA]</scope>
    <source>
        <strain evidence="2">Shaxun</strain>
        <tissue evidence="2">Muscle</tissue>
    </source>
</reference>
<accession>A0A2G8KFZ5</accession>
<evidence type="ECO:0000313" key="3">
    <source>
        <dbReference type="Proteomes" id="UP000230750"/>
    </source>
</evidence>
<evidence type="ECO:0000313" key="2">
    <source>
        <dbReference type="EMBL" id="PIK46924.1"/>
    </source>
</evidence>
<protein>
    <submittedName>
        <fullName evidence="2">Nerve growth factor-like protein</fullName>
    </submittedName>
</protein>
<dbReference type="OrthoDB" id="10040891at2759"/>
<evidence type="ECO:0000256" key="1">
    <source>
        <dbReference type="SAM" id="MobiDB-lite"/>
    </source>
</evidence>
<feature type="region of interest" description="Disordered" evidence="1">
    <location>
        <begin position="130"/>
        <end position="163"/>
    </location>
</feature>
<name>A0A2G8KFZ5_STIJA</name>
<dbReference type="Proteomes" id="UP000230750">
    <property type="component" value="Unassembled WGS sequence"/>
</dbReference>
<proteinExistence type="predicted"/>
<dbReference type="AlphaFoldDB" id="A0A2G8KFZ5"/>
<dbReference type="EMBL" id="MRZV01000613">
    <property type="protein sequence ID" value="PIK46924.1"/>
    <property type="molecule type" value="Genomic_DNA"/>
</dbReference>
<comment type="caution">
    <text evidence="2">The sequence shown here is derived from an EMBL/GenBank/DDBJ whole genome shotgun (WGS) entry which is preliminary data.</text>
</comment>
<gene>
    <name evidence="2" type="ORF">BSL78_16224</name>
</gene>
<keyword evidence="3" id="KW-1185">Reference proteome</keyword>